<evidence type="ECO:0000256" key="4">
    <source>
        <dbReference type="ARBA" id="ARBA00022688"/>
    </source>
</evidence>
<keyword evidence="7 8" id="KW-0496">Mitochondrion</keyword>
<protein>
    <recommendedName>
        <fullName evidence="8">Ubiquinone biosynthesis protein</fullName>
    </recommendedName>
</protein>
<comment type="pathway">
    <text evidence="2 8">Cofactor biosynthesis; ubiquinone biosynthesis.</text>
</comment>
<dbReference type="GO" id="GO:0005743">
    <property type="term" value="C:mitochondrial inner membrane"/>
    <property type="evidence" value="ECO:0007669"/>
    <property type="project" value="TreeGrafter"/>
</dbReference>
<gene>
    <name evidence="10" type="ORF">BT63DRAFT_406508</name>
</gene>
<dbReference type="InterPro" id="IPR013718">
    <property type="entry name" value="COQ9_C"/>
</dbReference>
<feature type="domain" description="COQ9 C-terminal" evidence="9">
    <location>
        <begin position="168"/>
        <end position="237"/>
    </location>
</feature>
<evidence type="ECO:0000256" key="2">
    <source>
        <dbReference type="ARBA" id="ARBA00004749"/>
    </source>
</evidence>
<reference evidence="10" key="1">
    <citation type="journal article" date="2020" name="Stud. Mycol.">
        <title>101 Dothideomycetes genomes: a test case for predicting lifestyles and emergence of pathogens.</title>
        <authorList>
            <person name="Haridas S."/>
            <person name="Albert R."/>
            <person name="Binder M."/>
            <person name="Bloem J."/>
            <person name="Labutti K."/>
            <person name="Salamov A."/>
            <person name="Andreopoulos B."/>
            <person name="Baker S."/>
            <person name="Barry K."/>
            <person name="Bills G."/>
            <person name="Bluhm B."/>
            <person name="Cannon C."/>
            <person name="Castanera R."/>
            <person name="Culley D."/>
            <person name="Daum C."/>
            <person name="Ezra D."/>
            <person name="Gonzalez J."/>
            <person name="Henrissat B."/>
            <person name="Kuo A."/>
            <person name="Liang C."/>
            <person name="Lipzen A."/>
            <person name="Lutzoni F."/>
            <person name="Magnuson J."/>
            <person name="Mondo S."/>
            <person name="Nolan M."/>
            <person name="Ohm R."/>
            <person name="Pangilinan J."/>
            <person name="Park H.-J."/>
            <person name="Ramirez L."/>
            <person name="Alfaro M."/>
            <person name="Sun H."/>
            <person name="Tritt A."/>
            <person name="Yoshinaga Y."/>
            <person name="Zwiers L.-H."/>
            <person name="Turgeon B."/>
            <person name="Goodwin S."/>
            <person name="Spatafora J."/>
            <person name="Crous P."/>
            <person name="Grigoriev I."/>
        </authorList>
    </citation>
    <scope>NUCLEOTIDE SEQUENCE</scope>
    <source>
        <strain evidence="10">CBS 115976</strain>
    </source>
</reference>
<evidence type="ECO:0000259" key="9">
    <source>
        <dbReference type="Pfam" id="PF08511"/>
    </source>
</evidence>
<organism evidence="10 11">
    <name type="scientific">Microthyrium microscopicum</name>
    <dbReference type="NCBI Taxonomy" id="703497"/>
    <lineage>
        <taxon>Eukaryota</taxon>
        <taxon>Fungi</taxon>
        <taxon>Dikarya</taxon>
        <taxon>Ascomycota</taxon>
        <taxon>Pezizomycotina</taxon>
        <taxon>Dothideomycetes</taxon>
        <taxon>Dothideomycetes incertae sedis</taxon>
        <taxon>Microthyriales</taxon>
        <taxon>Microthyriaceae</taxon>
        <taxon>Microthyrium</taxon>
    </lineage>
</organism>
<dbReference type="Proteomes" id="UP000799302">
    <property type="component" value="Unassembled WGS sequence"/>
</dbReference>
<evidence type="ECO:0000256" key="3">
    <source>
        <dbReference type="ARBA" id="ARBA00010766"/>
    </source>
</evidence>
<dbReference type="OrthoDB" id="619536at2759"/>
<dbReference type="GO" id="GO:0006744">
    <property type="term" value="P:ubiquinone biosynthetic process"/>
    <property type="evidence" value="ECO:0007669"/>
    <property type="project" value="UniProtKB-UniRule"/>
</dbReference>
<evidence type="ECO:0000256" key="5">
    <source>
        <dbReference type="ARBA" id="ARBA00022946"/>
    </source>
</evidence>
<dbReference type="PANTHER" id="PTHR21427">
    <property type="entry name" value="UBIQUINONE BIOSYNTHESIS PROTEIN COQ9, MITOCHONDRIAL"/>
    <property type="match status" value="1"/>
</dbReference>
<dbReference type="InterPro" id="IPR012762">
    <property type="entry name" value="Ubiq_biosynth_COQ9"/>
</dbReference>
<dbReference type="FunFam" id="1.10.357.10:FF:000004">
    <property type="entry name" value="Ubiquinone biosynthesis protein COQ9, mitochondrial"/>
    <property type="match status" value="1"/>
</dbReference>
<evidence type="ECO:0000256" key="8">
    <source>
        <dbReference type="RuleBase" id="RU366063"/>
    </source>
</evidence>
<evidence type="ECO:0000313" key="11">
    <source>
        <dbReference type="Proteomes" id="UP000799302"/>
    </source>
</evidence>
<evidence type="ECO:0000256" key="1">
    <source>
        <dbReference type="ARBA" id="ARBA00004173"/>
    </source>
</evidence>
<keyword evidence="6 8" id="KW-0446">Lipid-binding</keyword>
<comment type="function">
    <text evidence="8">Membrane-associated protein that warps the membrane surface to access and bind aromatic isoprenes with high specificity, including ubiquinone (CoQ) isoprene intermediates and presents them directly to Coq7, therefore facilitating the Coq7-mediated hydroxylase step. Participates in the biosynthesis of coenzyme Q, also named ubiquinone, an essential lipid-soluble electron transporter for aerobic cellular respiration.</text>
</comment>
<dbReference type="AlphaFoldDB" id="A0A6A6TYF1"/>
<name>A0A6A6TYF1_9PEZI</name>
<keyword evidence="4 8" id="KW-0831">Ubiquinone biosynthesis</keyword>
<evidence type="ECO:0000256" key="7">
    <source>
        <dbReference type="ARBA" id="ARBA00023128"/>
    </source>
</evidence>
<dbReference type="NCBIfam" id="TIGR02396">
    <property type="entry name" value="diverge_rpsU"/>
    <property type="match status" value="1"/>
</dbReference>
<keyword evidence="10" id="KW-0830">Ubiquinone</keyword>
<accession>A0A6A6TYF1</accession>
<comment type="similarity">
    <text evidence="3 8">Belongs to the COQ9 family.</text>
</comment>
<dbReference type="Pfam" id="PF08511">
    <property type="entry name" value="COQ9"/>
    <property type="match status" value="1"/>
</dbReference>
<keyword evidence="11" id="KW-1185">Reference proteome</keyword>
<dbReference type="Gene3D" id="1.10.357.10">
    <property type="entry name" value="Tetracycline Repressor, domain 2"/>
    <property type="match status" value="1"/>
</dbReference>
<dbReference type="GO" id="GO:0008289">
    <property type="term" value="F:lipid binding"/>
    <property type="evidence" value="ECO:0007669"/>
    <property type="project" value="UniProtKB-UniRule"/>
</dbReference>
<keyword evidence="5" id="KW-0809">Transit peptide</keyword>
<evidence type="ECO:0000256" key="6">
    <source>
        <dbReference type="ARBA" id="ARBA00023121"/>
    </source>
</evidence>
<dbReference type="UniPathway" id="UPA00232"/>
<evidence type="ECO:0000313" key="10">
    <source>
        <dbReference type="EMBL" id="KAF2664456.1"/>
    </source>
</evidence>
<dbReference type="PANTHER" id="PTHR21427:SF19">
    <property type="entry name" value="UBIQUINONE BIOSYNTHESIS PROTEIN COQ9, MITOCHONDRIAL"/>
    <property type="match status" value="1"/>
</dbReference>
<proteinExistence type="inferred from homology"/>
<dbReference type="EMBL" id="MU004242">
    <property type="protein sequence ID" value="KAF2664456.1"/>
    <property type="molecule type" value="Genomic_DNA"/>
</dbReference>
<comment type="subcellular location">
    <subcellularLocation>
        <location evidence="1 8">Mitochondrion</location>
    </subcellularLocation>
</comment>
<sequence>MNTKTAVRLTRQLRHPLPLQRTTIISRRQVVPSSTSSYHSYDHPTPPPYSDTAKSILSASLNHIPEHGFTRKSLSLGAKDAGYLSISTNLFPQGAFDLILYYLATSRLKLQDSVHGRDGHEQQWASGKIDVKERVKTLVFDRLRFNKESGVIKRWPEALAVMAQPTYVPQSFAELSRLADDIYFLAGDTSVDTTWYTKRASLAAIYAAAEVYQTQDQSAQNADTRVFVDSRFKELESAQTGVSSVAEWVGYTTHSFINVLRSKGAQI</sequence>